<dbReference type="EMBL" id="BT068478">
    <property type="protein sequence ID" value="ACN35375.1"/>
    <property type="molecule type" value="mRNA"/>
</dbReference>
<reference evidence="1" key="1">
    <citation type="journal article" date="2009" name="PLoS Genet.">
        <title>Sequencing, mapping, and analysis of 27,455 maize full-length cDNAs.</title>
        <authorList>
            <person name="Soderlund C."/>
            <person name="Descour A."/>
            <person name="Kudrna D."/>
            <person name="Bomhoff M."/>
            <person name="Boyd L."/>
            <person name="Currie J."/>
            <person name="Angelova A."/>
            <person name="Collura K."/>
            <person name="Wissotski M."/>
            <person name="Ashley E."/>
            <person name="Morrow D."/>
            <person name="Fernandes J."/>
            <person name="Walbot V."/>
            <person name="Yu Y."/>
        </authorList>
    </citation>
    <scope>NUCLEOTIDE SEQUENCE</scope>
    <source>
        <strain evidence="1">B73</strain>
    </source>
</reference>
<evidence type="ECO:0000313" key="1">
    <source>
        <dbReference type="EMBL" id="ACN35375.1"/>
    </source>
</evidence>
<accession>C0PJK9</accession>
<organism evidence="1">
    <name type="scientific">Zea mays</name>
    <name type="common">Maize</name>
    <dbReference type="NCBI Taxonomy" id="4577"/>
    <lineage>
        <taxon>Eukaryota</taxon>
        <taxon>Viridiplantae</taxon>
        <taxon>Streptophyta</taxon>
        <taxon>Embryophyta</taxon>
        <taxon>Tracheophyta</taxon>
        <taxon>Spermatophyta</taxon>
        <taxon>Magnoliopsida</taxon>
        <taxon>Liliopsida</taxon>
        <taxon>Poales</taxon>
        <taxon>Poaceae</taxon>
        <taxon>PACMAD clade</taxon>
        <taxon>Panicoideae</taxon>
        <taxon>Andropogonodae</taxon>
        <taxon>Andropogoneae</taxon>
        <taxon>Tripsacinae</taxon>
        <taxon>Zea</taxon>
    </lineage>
</organism>
<proteinExistence type="evidence at transcript level"/>
<protein>
    <submittedName>
        <fullName evidence="1">Uncharacterized protein</fullName>
    </submittedName>
</protein>
<dbReference type="AlphaFoldDB" id="C0PJK9"/>
<name>C0PJK9_MAIZE</name>
<sequence length="103" mass="11919">MTIKAASISEVTMAHKKTGHAEIMVTYSFSTALWDRNHTPPQQNWRHINKRRGTIYKELASEHQMIKSSKYSNLMKFKDQNISMHMQGNTHASNAHLNHIKNT</sequence>
<reference evidence="1" key="2">
    <citation type="submission" date="2012-06" db="EMBL/GenBank/DDBJ databases">
        <authorList>
            <person name="Yu Y."/>
            <person name="Currie J."/>
            <person name="Lomeli R."/>
            <person name="Angelova A."/>
            <person name="Collura K."/>
            <person name="Wissotski M."/>
            <person name="Campos D."/>
            <person name="Kudrna D."/>
            <person name="Golser W."/>
            <person name="Ashely E."/>
            <person name="Descour A."/>
            <person name="Fernandes J."/>
            <person name="Soderlund C."/>
            <person name="Walbot V."/>
        </authorList>
    </citation>
    <scope>NUCLEOTIDE SEQUENCE</scope>
    <source>
        <strain evidence="1">B73</strain>
    </source>
</reference>